<dbReference type="GO" id="GO:0005739">
    <property type="term" value="C:mitochondrion"/>
    <property type="evidence" value="ECO:0007669"/>
    <property type="project" value="UniProtKB-SubCell"/>
</dbReference>
<evidence type="ECO:0000313" key="4">
    <source>
        <dbReference type="EMBL" id="CCH41180.1"/>
    </source>
</evidence>
<dbReference type="InterPro" id="IPR003789">
    <property type="entry name" value="Asn/Gln_tRNA_amidoTrase-B-like"/>
</dbReference>
<dbReference type="GO" id="GO:0016884">
    <property type="term" value="F:carbon-nitrogen ligase activity, with glutamine as amido-N-donor"/>
    <property type="evidence" value="ECO:0007669"/>
    <property type="project" value="UniProtKB-UniRule"/>
</dbReference>
<proteinExistence type="inferred from homology"/>
<keyword evidence="2 3" id="KW-0496">Mitochondrion</keyword>
<dbReference type="PANTHER" id="PTHR28055:SF1">
    <property type="entry name" value="ALTERED INHERITANCE OF MITOCHONDRIA PROTEIN 41, MITOCHONDRIAL"/>
    <property type="match status" value="1"/>
</dbReference>
<dbReference type="Gene3D" id="1.10.1510.10">
    <property type="entry name" value="Uncharacterised protein YqeY/AIM41 PF09424, N-terminal domain"/>
    <property type="match status" value="1"/>
</dbReference>
<dbReference type="Proteomes" id="UP000009328">
    <property type="component" value="Unassembled WGS sequence"/>
</dbReference>
<dbReference type="PANTHER" id="PTHR28055">
    <property type="entry name" value="ALTERED INHERITANCE OF MITOCHONDRIA PROTEIN 41, MITOCHONDRIAL"/>
    <property type="match status" value="1"/>
</dbReference>
<gene>
    <name evidence="3" type="primary">AIM41</name>
    <name evidence="4" type="ORF">BN7_717</name>
</gene>
<accession>K0K8L7</accession>
<dbReference type="FunCoup" id="K0K8L7">
    <property type="interactions" value="120"/>
</dbReference>
<dbReference type="InterPro" id="IPR019004">
    <property type="entry name" value="YqeY/Aim41"/>
</dbReference>
<dbReference type="SUPFAM" id="SSF89095">
    <property type="entry name" value="GatB/YqeY motif"/>
    <property type="match status" value="1"/>
</dbReference>
<organism evidence="4 5">
    <name type="scientific">Wickerhamomyces ciferrii (strain ATCC 14091 / BCRC 22168 / CBS 111 / JCM 3599 / NBRC 0793 / NRRL Y-1031 F-60-10)</name>
    <name type="common">Yeast</name>
    <name type="synonym">Pichia ciferrii</name>
    <dbReference type="NCBI Taxonomy" id="1206466"/>
    <lineage>
        <taxon>Eukaryota</taxon>
        <taxon>Fungi</taxon>
        <taxon>Dikarya</taxon>
        <taxon>Ascomycota</taxon>
        <taxon>Saccharomycotina</taxon>
        <taxon>Saccharomycetes</taxon>
        <taxon>Phaffomycetales</taxon>
        <taxon>Wickerhamomycetaceae</taxon>
        <taxon>Wickerhamomyces</taxon>
    </lineage>
</organism>
<dbReference type="EMBL" id="CAIF01000013">
    <property type="protein sequence ID" value="CCH41180.1"/>
    <property type="molecule type" value="Genomic_DNA"/>
</dbReference>
<dbReference type="HOGENOM" id="CLU_123460_0_0_1"/>
<comment type="caution">
    <text evidence="4">The sequence shown here is derived from an EMBL/GenBank/DDBJ whole genome shotgun (WGS) entry which is preliminary data.</text>
</comment>
<dbReference type="InterPro" id="IPR042184">
    <property type="entry name" value="YqeY/Aim41_N"/>
</dbReference>
<dbReference type="eggNOG" id="ENOG502RZX9">
    <property type="taxonomic scope" value="Eukaryota"/>
</dbReference>
<keyword evidence="5" id="KW-1185">Reference proteome</keyword>
<protein>
    <recommendedName>
        <fullName evidence="3">Altered inheritance of mitochondria protein 41</fullName>
    </recommendedName>
</protein>
<name>K0K8L7_WICCF</name>
<evidence type="ECO:0000313" key="5">
    <source>
        <dbReference type="Proteomes" id="UP000009328"/>
    </source>
</evidence>
<sequence length="178" mass="20449">MFSRVIRPVRASSLQFVRFQSSSVYKDALALLKTDLKKAMLAKDTLKGLMSGIKNKEIDTKPANHNEFLLFELYNKFINQRNESVKEYQDNKRDDLVEKELKEIEIIKSYIDQLPVASIEEIETKVTDLIKGLQSEGKAKNIGEIMKSVDWKVVETEWKASQSSVRTAIAKIHRSLTQ</sequence>
<dbReference type="AlphaFoldDB" id="K0K8L7"/>
<evidence type="ECO:0000256" key="1">
    <source>
        <dbReference type="ARBA" id="ARBA00007538"/>
    </source>
</evidence>
<dbReference type="STRING" id="1206466.K0K8L7"/>
<evidence type="ECO:0000256" key="2">
    <source>
        <dbReference type="ARBA" id="ARBA00023128"/>
    </source>
</evidence>
<evidence type="ECO:0000256" key="3">
    <source>
        <dbReference type="RuleBase" id="RU365099"/>
    </source>
</evidence>
<dbReference type="Pfam" id="PF09424">
    <property type="entry name" value="YqeY"/>
    <property type="match status" value="1"/>
</dbReference>
<reference evidence="4 5" key="1">
    <citation type="journal article" date="2012" name="Eukaryot. Cell">
        <title>Draft genome sequence of Wickerhamomyces ciferrii NRRL Y-1031 F-60-10.</title>
        <authorList>
            <person name="Schneider J."/>
            <person name="Andrea H."/>
            <person name="Blom J."/>
            <person name="Jaenicke S."/>
            <person name="Ruckert C."/>
            <person name="Schorsch C."/>
            <person name="Szczepanowski R."/>
            <person name="Farwick M."/>
            <person name="Goesmann A."/>
            <person name="Puhler A."/>
            <person name="Schaffer S."/>
            <person name="Tauch A."/>
            <person name="Kohler T."/>
            <person name="Brinkrolf K."/>
        </authorList>
    </citation>
    <scope>NUCLEOTIDE SEQUENCE [LARGE SCALE GENOMIC DNA]</scope>
    <source>
        <strain evidence="5">ATCC 14091 / BCRC 22168 / CBS 111 / JCM 3599 / NBRC 0793 / NRRL Y-1031 F-60-10</strain>
    </source>
</reference>
<comment type="subcellular location">
    <subcellularLocation>
        <location evidence="3">Mitochondrion</location>
    </subcellularLocation>
</comment>
<comment type="similarity">
    <text evidence="1 3">Belongs to the AIM41 family.</text>
</comment>
<dbReference type="InParanoid" id="K0K8L7"/>